<evidence type="ECO:0000256" key="4">
    <source>
        <dbReference type="ARBA" id="ARBA00023014"/>
    </source>
</evidence>
<dbReference type="Gene3D" id="3.40.50.11270">
    <property type="match status" value="1"/>
</dbReference>
<dbReference type="GO" id="GO:0051745">
    <property type="term" value="F:4-hydroxy-3-methylbut-2-enyl diphosphate reductase activity"/>
    <property type="evidence" value="ECO:0007669"/>
    <property type="project" value="UniProtKB-EC"/>
</dbReference>
<feature type="binding site" evidence="5">
    <location>
        <position position="224"/>
    </location>
    <ligand>
        <name>isopentenyl diphosphate</name>
        <dbReference type="ChEBI" id="CHEBI:128769"/>
    </ligand>
</feature>
<feature type="binding site" evidence="5">
    <location>
        <position position="267"/>
    </location>
    <ligand>
        <name>(2E)-4-hydroxy-3-methylbut-2-enyl diphosphate</name>
        <dbReference type="ChEBI" id="CHEBI:128753"/>
    </ligand>
</feature>
<feature type="binding site" evidence="5">
    <location>
        <position position="267"/>
    </location>
    <ligand>
        <name>dimethylallyl diphosphate</name>
        <dbReference type="ChEBI" id="CHEBI:57623"/>
    </ligand>
</feature>
<comment type="catalytic activity">
    <reaction evidence="5">
        <text>isopentenyl diphosphate + 2 oxidized [2Fe-2S]-[ferredoxin] + H2O = (2E)-4-hydroxy-3-methylbut-2-enyl diphosphate + 2 reduced [2Fe-2S]-[ferredoxin] + 2 H(+)</text>
        <dbReference type="Rhea" id="RHEA:24488"/>
        <dbReference type="Rhea" id="RHEA-COMP:10000"/>
        <dbReference type="Rhea" id="RHEA-COMP:10001"/>
        <dbReference type="ChEBI" id="CHEBI:15377"/>
        <dbReference type="ChEBI" id="CHEBI:15378"/>
        <dbReference type="ChEBI" id="CHEBI:33737"/>
        <dbReference type="ChEBI" id="CHEBI:33738"/>
        <dbReference type="ChEBI" id="CHEBI:128753"/>
        <dbReference type="ChEBI" id="CHEBI:128769"/>
        <dbReference type="EC" id="1.17.7.4"/>
    </reaction>
</comment>
<feature type="binding site" evidence="5">
    <location>
        <position position="41"/>
    </location>
    <ligand>
        <name>(2E)-4-hydroxy-3-methylbut-2-enyl diphosphate</name>
        <dbReference type="ChEBI" id="CHEBI:128753"/>
    </ligand>
</feature>
<keyword evidence="4 5" id="KW-0411">Iron-sulfur</keyword>
<evidence type="ECO:0000313" key="7">
    <source>
        <dbReference type="Proteomes" id="UP001652442"/>
    </source>
</evidence>
<dbReference type="PANTHER" id="PTHR30426:SF0">
    <property type="entry name" value="4-HYDROXY-3-METHYLBUT-2-ENYL DIPHOSPHATE REDUCTASE"/>
    <property type="match status" value="1"/>
</dbReference>
<dbReference type="InterPro" id="IPR003451">
    <property type="entry name" value="LytB/IspH"/>
</dbReference>
<protein>
    <recommendedName>
        <fullName evidence="5">4-hydroxy-3-methylbut-2-enyl diphosphate reductase</fullName>
        <shortName evidence="5">HMBPP reductase</shortName>
        <ecNumber evidence="5">1.17.7.4</ecNumber>
    </recommendedName>
</protein>
<feature type="binding site" evidence="5">
    <location>
        <position position="167"/>
    </location>
    <ligand>
        <name>(2E)-4-hydroxy-3-methylbut-2-enyl diphosphate</name>
        <dbReference type="ChEBI" id="CHEBI:128753"/>
    </ligand>
</feature>
<keyword evidence="3 5" id="KW-0408">Iron</keyword>
<comment type="cofactor">
    <cofactor evidence="5">
        <name>[4Fe-4S] cluster</name>
        <dbReference type="ChEBI" id="CHEBI:49883"/>
    </cofactor>
    <text evidence="5">Binds 1 [4Fe-4S] cluster per subunit.</text>
</comment>
<comment type="catalytic activity">
    <reaction evidence="5">
        <text>dimethylallyl diphosphate + 2 oxidized [2Fe-2S]-[ferredoxin] + H2O = (2E)-4-hydroxy-3-methylbut-2-enyl diphosphate + 2 reduced [2Fe-2S]-[ferredoxin] + 2 H(+)</text>
        <dbReference type="Rhea" id="RHEA:24825"/>
        <dbReference type="Rhea" id="RHEA-COMP:10000"/>
        <dbReference type="Rhea" id="RHEA-COMP:10001"/>
        <dbReference type="ChEBI" id="CHEBI:15377"/>
        <dbReference type="ChEBI" id="CHEBI:15378"/>
        <dbReference type="ChEBI" id="CHEBI:33737"/>
        <dbReference type="ChEBI" id="CHEBI:33738"/>
        <dbReference type="ChEBI" id="CHEBI:57623"/>
        <dbReference type="ChEBI" id="CHEBI:128753"/>
        <dbReference type="EC" id="1.17.7.4"/>
    </reaction>
</comment>
<evidence type="ECO:0000256" key="1">
    <source>
        <dbReference type="ARBA" id="ARBA00022485"/>
    </source>
</evidence>
<keyword evidence="2 5" id="KW-0479">Metal-binding</keyword>
<feature type="binding site" evidence="5">
    <location>
        <position position="223"/>
    </location>
    <ligand>
        <name>dimethylallyl diphosphate</name>
        <dbReference type="ChEBI" id="CHEBI:57623"/>
    </ligand>
</feature>
<evidence type="ECO:0000313" key="6">
    <source>
        <dbReference type="EMBL" id="MCU6761339.1"/>
    </source>
</evidence>
<feature type="binding site" evidence="5">
    <location>
        <position position="224"/>
    </location>
    <ligand>
        <name>(2E)-4-hydroxy-3-methylbut-2-enyl diphosphate</name>
        <dbReference type="ChEBI" id="CHEBI:128753"/>
    </ligand>
</feature>
<dbReference type="HAMAP" id="MF_00191">
    <property type="entry name" value="IspH"/>
    <property type="match status" value="1"/>
</dbReference>
<sequence length="284" mass="32304">MKLKTAKSAGFCFGVQKAIDAVYHEIEYGQRPIYTFGPIIHNEEVVSELERRGVTVLKTVEEIEQKECGTIIIRSHGVSRKIRERMEQSRLRVVDATCPFVLRIHKYVREYSSQGYYVVIIGDAAHPEVQGIYGWSDPQRTTILSEQEEAEKFTVPKEGRVCIVSQTTFNYNKFQDLVEIISEKGYDRIVLNTICSATEQRQKEAEALSGQVDAMIVIGGKSSSNSRKLFEICSKKCKNTYFIQTKDDLENSTFQRFGYVGITAGASTPNNIIEEVQKYVRNEL</sequence>
<feature type="binding site" evidence="5">
    <location>
        <position position="98"/>
    </location>
    <ligand>
        <name>[4Fe-4S] cluster</name>
        <dbReference type="ChEBI" id="CHEBI:49883"/>
    </ligand>
</feature>
<dbReference type="NCBIfam" id="TIGR00216">
    <property type="entry name" value="ispH_lytB"/>
    <property type="match status" value="1"/>
</dbReference>
<comment type="pathway">
    <text evidence="5">Isoprenoid biosynthesis; isopentenyl diphosphate biosynthesis via DXP pathway; isopentenyl diphosphate from 1-deoxy-D-xylulose 5-phosphate: step 6/6.</text>
</comment>
<dbReference type="Gene3D" id="3.40.1010.20">
    <property type="entry name" value="4-hydroxy-3-methylbut-2-enyl diphosphate reductase, catalytic domain"/>
    <property type="match status" value="2"/>
</dbReference>
<dbReference type="PANTHER" id="PTHR30426">
    <property type="entry name" value="4-HYDROXY-3-METHYLBUT-2-ENYL DIPHOSPHATE REDUCTASE"/>
    <property type="match status" value="1"/>
</dbReference>
<feature type="binding site" evidence="5">
    <location>
        <position position="225"/>
    </location>
    <ligand>
        <name>isopentenyl diphosphate</name>
        <dbReference type="ChEBI" id="CHEBI:128769"/>
    </ligand>
</feature>
<comment type="similarity">
    <text evidence="5">Belongs to the IspH family.</text>
</comment>
<feature type="binding site" evidence="5">
    <location>
        <position position="223"/>
    </location>
    <ligand>
        <name>isopentenyl diphosphate</name>
        <dbReference type="ChEBI" id="CHEBI:128769"/>
    </ligand>
</feature>
<reference evidence="6 7" key="1">
    <citation type="journal article" date="2021" name="ISME Commun">
        <title>Automated analysis of genomic sequences facilitates high-throughput and comprehensive description of bacteria.</title>
        <authorList>
            <person name="Hitch T.C.A."/>
        </authorList>
    </citation>
    <scope>NUCLEOTIDE SEQUENCE [LARGE SCALE GENOMIC DNA]</scope>
    <source>
        <strain evidence="6 7">Sanger_109</strain>
    </source>
</reference>
<dbReference type="EC" id="1.17.7.4" evidence="5"/>
<dbReference type="Pfam" id="PF02401">
    <property type="entry name" value="LYTB"/>
    <property type="match status" value="1"/>
</dbReference>
<gene>
    <name evidence="5 6" type="primary">ispH</name>
    <name evidence="6" type="ORF">OCV88_03165</name>
</gene>
<keyword evidence="7" id="KW-1185">Reference proteome</keyword>
<comment type="pathway">
    <text evidence="5">Isoprenoid biosynthesis; dimethylallyl diphosphate biosynthesis; dimethylallyl diphosphate from (2E)-4-hydroxy-3-methylbutenyl diphosphate: step 1/1.</text>
</comment>
<feature type="active site" description="Proton donor" evidence="5">
    <location>
        <position position="128"/>
    </location>
</feature>
<feature type="binding site" evidence="5">
    <location>
        <position position="225"/>
    </location>
    <ligand>
        <name>(2E)-4-hydroxy-3-methylbut-2-enyl diphosphate</name>
        <dbReference type="ChEBI" id="CHEBI:128753"/>
    </ligand>
</feature>
<feature type="binding site" evidence="5">
    <location>
        <position position="41"/>
    </location>
    <ligand>
        <name>dimethylallyl diphosphate</name>
        <dbReference type="ChEBI" id="CHEBI:57623"/>
    </ligand>
</feature>
<feature type="binding site" evidence="5">
    <location>
        <position position="76"/>
    </location>
    <ligand>
        <name>(2E)-4-hydroxy-3-methylbut-2-enyl diphosphate</name>
        <dbReference type="ChEBI" id="CHEBI:128753"/>
    </ligand>
</feature>
<feature type="binding site" evidence="5">
    <location>
        <position position="225"/>
    </location>
    <ligand>
        <name>dimethylallyl diphosphate</name>
        <dbReference type="ChEBI" id="CHEBI:57623"/>
    </ligand>
</feature>
<feature type="binding site" evidence="5">
    <location>
        <position position="126"/>
    </location>
    <ligand>
        <name>dimethylallyl diphosphate</name>
        <dbReference type="ChEBI" id="CHEBI:57623"/>
    </ligand>
</feature>
<name>A0ABT2TII0_9FIRM</name>
<evidence type="ECO:0000256" key="2">
    <source>
        <dbReference type="ARBA" id="ARBA00022723"/>
    </source>
</evidence>
<proteinExistence type="inferred from homology"/>
<feature type="binding site" evidence="5">
    <location>
        <position position="224"/>
    </location>
    <ligand>
        <name>dimethylallyl diphosphate</name>
        <dbReference type="ChEBI" id="CHEBI:57623"/>
    </ligand>
</feature>
<comment type="function">
    <text evidence="5">Catalyzes the conversion of 1-hydroxy-2-methyl-2-(E)-butenyl 4-diphosphate (HMBPP) into a mixture of isopentenyl diphosphate (IPP) and dimethylallyl diphosphate (DMAPP). Acts in the terminal step of the DOXP/MEP pathway for isoprenoid precursor biosynthesis.</text>
</comment>
<feature type="binding site" evidence="5">
    <location>
        <position position="195"/>
    </location>
    <ligand>
        <name>[4Fe-4S] cluster</name>
        <dbReference type="ChEBI" id="CHEBI:49883"/>
    </ligand>
</feature>
<dbReference type="Proteomes" id="UP001652442">
    <property type="component" value="Unassembled WGS sequence"/>
</dbReference>
<evidence type="ECO:0000256" key="3">
    <source>
        <dbReference type="ARBA" id="ARBA00023004"/>
    </source>
</evidence>
<organism evidence="6 7">
    <name type="scientific">Brotonthovivens ammoniilytica</name>
    <dbReference type="NCBI Taxonomy" id="2981725"/>
    <lineage>
        <taxon>Bacteria</taxon>
        <taxon>Bacillati</taxon>
        <taxon>Bacillota</taxon>
        <taxon>Clostridia</taxon>
        <taxon>Lachnospirales</taxon>
        <taxon>Lachnospiraceae</taxon>
        <taxon>Brotonthovivens</taxon>
    </lineage>
</organism>
<feature type="binding site" evidence="5">
    <location>
        <position position="76"/>
    </location>
    <ligand>
        <name>dimethylallyl diphosphate</name>
        <dbReference type="ChEBI" id="CHEBI:57623"/>
    </ligand>
</feature>
<accession>A0ABT2TII0</accession>
<feature type="binding site" evidence="5">
    <location>
        <position position="12"/>
    </location>
    <ligand>
        <name>[4Fe-4S] cluster</name>
        <dbReference type="ChEBI" id="CHEBI:49883"/>
    </ligand>
</feature>
<comment type="caution">
    <text evidence="6">The sequence shown here is derived from an EMBL/GenBank/DDBJ whole genome shotgun (WGS) entry which is preliminary data.</text>
</comment>
<dbReference type="NCBIfam" id="NF002187">
    <property type="entry name" value="PRK01045.1-1"/>
    <property type="match status" value="1"/>
</dbReference>
<feature type="binding site" evidence="5">
    <location>
        <position position="41"/>
    </location>
    <ligand>
        <name>isopentenyl diphosphate</name>
        <dbReference type="ChEBI" id="CHEBI:128769"/>
    </ligand>
</feature>
<feature type="binding site" evidence="5">
    <location>
        <position position="76"/>
    </location>
    <ligand>
        <name>isopentenyl diphosphate</name>
        <dbReference type="ChEBI" id="CHEBI:128769"/>
    </ligand>
</feature>
<keyword evidence="5 6" id="KW-0560">Oxidoreductase</keyword>
<dbReference type="EMBL" id="JAOQJQ010000001">
    <property type="protein sequence ID" value="MCU6761339.1"/>
    <property type="molecule type" value="Genomic_DNA"/>
</dbReference>
<keyword evidence="1 5" id="KW-0004">4Fe-4S</keyword>
<dbReference type="RefSeq" id="WP_158424175.1">
    <property type="nucleotide sequence ID" value="NZ_JAOQJQ010000001.1"/>
</dbReference>
<evidence type="ECO:0000256" key="5">
    <source>
        <dbReference type="HAMAP-Rule" id="MF_00191"/>
    </source>
</evidence>
<feature type="binding site" evidence="5">
    <location>
        <position position="126"/>
    </location>
    <ligand>
        <name>(2E)-4-hydroxy-3-methylbut-2-enyl diphosphate</name>
        <dbReference type="ChEBI" id="CHEBI:128753"/>
    </ligand>
</feature>
<keyword evidence="5" id="KW-0414">Isoprene biosynthesis</keyword>
<feature type="binding site" evidence="5">
    <location>
        <position position="223"/>
    </location>
    <ligand>
        <name>(2E)-4-hydroxy-3-methylbut-2-enyl diphosphate</name>
        <dbReference type="ChEBI" id="CHEBI:128753"/>
    </ligand>
</feature>
<dbReference type="CDD" id="cd13944">
    <property type="entry name" value="lytB_ispH"/>
    <property type="match status" value="1"/>
</dbReference>
<feature type="binding site" evidence="5">
    <location>
        <position position="267"/>
    </location>
    <ligand>
        <name>isopentenyl diphosphate</name>
        <dbReference type="ChEBI" id="CHEBI:128769"/>
    </ligand>
</feature>
<feature type="binding site" evidence="5">
    <location>
        <position position="126"/>
    </location>
    <ligand>
        <name>isopentenyl diphosphate</name>
        <dbReference type="ChEBI" id="CHEBI:128769"/>
    </ligand>
</feature>